<dbReference type="Proteomes" id="UP001241988">
    <property type="component" value="Unassembled WGS sequence"/>
</dbReference>
<dbReference type="Gene3D" id="3.40.960.10">
    <property type="entry name" value="VSR Endonuclease"/>
    <property type="match status" value="1"/>
</dbReference>
<dbReference type="GO" id="GO:0016787">
    <property type="term" value="F:hydrolase activity"/>
    <property type="evidence" value="ECO:0007669"/>
    <property type="project" value="UniProtKB-KW"/>
</dbReference>
<gene>
    <name evidence="7" type="ORF">QOZ98_002244</name>
</gene>
<keyword evidence="2 6" id="KW-0255">Endonuclease</keyword>
<keyword evidence="3 6" id="KW-0227">DNA damage</keyword>
<evidence type="ECO:0000256" key="5">
    <source>
        <dbReference type="ARBA" id="ARBA00023204"/>
    </source>
</evidence>
<dbReference type="RefSeq" id="WP_308787499.1">
    <property type="nucleotide sequence ID" value="NZ_JAUSWB010000005.1"/>
</dbReference>
<dbReference type="Pfam" id="PF03852">
    <property type="entry name" value="Vsr"/>
    <property type="match status" value="1"/>
</dbReference>
<proteinExistence type="inferred from homology"/>
<evidence type="ECO:0000256" key="6">
    <source>
        <dbReference type="PIRNR" id="PIRNR018267"/>
    </source>
</evidence>
<keyword evidence="8" id="KW-1185">Reference proteome</keyword>
<dbReference type="EC" id="3.1.-.-" evidence="6"/>
<comment type="caution">
    <text evidence="7">The sequence shown here is derived from an EMBL/GenBank/DDBJ whole genome shotgun (WGS) entry which is preliminary data.</text>
</comment>
<accession>A0ABU0GVM4</accession>
<dbReference type="GO" id="GO:0004519">
    <property type="term" value="F:endonuclease activity"/>
    <property type="evidence" value="ECO:0007669"/>
    <property type="project" value="UniProtKB-KW"/>
</dbReference>
<dbReference type="NCBIfam" id="TIGR00632">
    <property type="entry name" value="vsr"/>
    <property type="match status" value="1"/>
</dbReference>
<protein>
    <recommendedName>
        <fullName evidence="6">Very short patch repair endonuclease</fullName>
        <ecNumber evidence="6">3.1.-.-</ecNumber>
    </recommendedName>
</protein>
<evidence type="ECO:0000256" key="3">
    <source>
        <dbReference type="ARBA" id="ARBA00022763"/>
    </source>
</evidence>
<dbReference type="CDD" id="cd00221">
    <property type="entry name" value="Vsr"/>
    <property type="match status" value="1"/>
</dbReference>
<evidence type="ECO:0000256" key="2">
    <source>
        <dbReference type="ARBA" id="ARBA00022759"/>
    </source>
</evidence>
<evidence type="ECO:0000256" key="4">
    <source>
        <dbReference type="ARBA" id="ARBA00022801"/>
    </source>
</evidence>
<evidence type="ECO:0000313" key="7">
    <source>
        <dbReference type="EMBL" id="MDQ0429416.1"/>
    </source>
</evidence>
<keyword evidence="4 6" id="KW-0378">Hydrolase</keyword>
<dbReference type="PIRSF" id="PIRSF018267">
    <property type="entry name" value="VSR_endonuc"/>
    <property type="match status" value="1"/>
</dbReference>
<comment type="similarity">
    <text evidence="6">Belongs to the vsr family.</text>
</comment>
<dbReference type="InterPro" id="IPR004603">
    <property type="entry name" value="DNA_mismatch_endonuc_vsr"/>
</dbReference>
<dbReference type="InterPro" id="IPR011335">
    <property type="entry name" value="Restrct_endonuc-II-like"/>
</dbReference>
<evidence type="ECO:0000256" key="1">
    <source>
        <dbReference type="ARBA" id="ARBA00022722"/>
    </source>
</evidence>
<reference evidence="7 8" key="1">
    <citation type="submission" date="2023-07" db="EMBL/GenBank/DDBJ databases">
        <title>Genomic Encyclopedia of Type Strains, Phase IV (KMG-IV): sequencing the most valuable type-strain genomes for metagenomic binning, comparative biology and taxonomic classification.</title>
        <authorList>
            <person name="Goeker M."/>
        </authorList>
    </citation>
    <scope>NUCLEOTIDE SEQUENCE [LARGE SCALE GENOMIC DNA]</scope>
    <source>
        <strain evidence="7 8">DSM 16419</strain>
    </source>
</reference>
<dbReference type="SUPFAM" id="SSF52980">
    <property type="entry name" value="Restriction endonuclease-like"/>
    <property type="match status" value="1"/>
</dbReference>
<name>A0ABU0GVM4_9BACL</name>
<sequence>MSDIMSKEQRRKTMSAIRAQSKLENMFTKRLWRHGLRFRKNVRKLCGTPDVVIQKYKVVIFVDSCFWHGCPLHFRRPKSNQEFWDKKITRNRERDKEVDKYYIEKGWNLKRIWEHEIRKDLEATVDETIEFINSAKDATKSSRVTKK</sequence>
<keyword evidence="5 6" id="KW-0234">DNA repair</keyword>
<evidence type="ECO:0000313" key="8">
    <source>
        <dbReference type="Proteomes" id="UP001241988"/>
    </source>
</evidence>
<keyword evidence="1 6" id="KW-0540">Nuclease</keyword>
<organism evidence="7 8">
    <name type="scientific">Planomicrobium stackebrandtii</name>
    <dbReference type="NCBI Taxonomy" id="253160"/>
    <lineage>
        <taxon>Bacteria</taxon>
        <taxon>Bacillati</taxon>
        <taxon>Bacillota</taxon>
        <taxon>Bacilli</taxon>
        <taxon>Bacillales</taxon>
        <taxon>Caryophanaceae</taxon>
        <taxon>Planomicrobium</taxon>
    </lineage>
</organism>
<dbReference type="EMBL" id="JAUSWB010000005">
    <property type="protein sequence ID" value="MDQ0429416.1"/>
    <property type="molecule type" value="Genomic_DNA"/>
</dbReference>
<comment type="function">
    <text evidence="6">May nick specific sequences that contain T:G mispairs resulting from m5C-deamination.</text>
</comment>